<dbReference type="Gene3D" id="2.115.10.20">
    <property type="entry name" value="Glycosyl hydrolase domain, family 43"/>
    <property type="match status" value="1"/>
</dbReference>
<comment type="catalytic activity">
    <reaction evidence="1 7">
        <text>Hydrolysis of terminal non-reducing alpha-L-arabinofuranoside residues in alpha-L-arabinosides.</text>
        <dbReference type="EC" id="3.2.1.55"/>
    </reaction>
</comment>
<dbReference type="InterPro" id="IPR023296">
    <property type="entry name" value="Glyco_hydro_beta-prop_sf"/>
</dbReference>
<keyword evidence="3 7" id="KW-0964">Secreted</keyword>
<dbReference type="EC" id="3.2.1.55" evidence="7"/>
<comment type="caution">
    <text evidence="8">The sequence shown here is derived from an EMBL/GenBank/DDBJ whole genome shotgun (WGS) entry which is preliminary data.</text>
</comment>
<dbReference type="GO" id="GO:0046373">
    <property type="term" value="P:L-arabinose metabolic process"/>
    <property type="evidence" value="ECO:0007669"/>
    <property type="project" value="UniProtKB-UniRule"/>
</dbReference>
<dbReference type="PANTHER" id="PTHR40631:SF2">
    <property type="entry name" value="ALPHA-L-ARABINOFURANOSIDASE"/>
    <property type="match status" value="1"/>
</dbReference>
<keyword evidence="5 7" id="KW-0378">Hydrolase</keyword>
<dbReference type="AlphaFoldDB" id="A0A2S9VAD3"/>
<evidence type="ECO:0000313" key="9">
    <source>
        <dbReference type="Proteomes" id="UP000238949"/>
    </source>
</evidence>
<name>A0A2S9VAD3_9ALTE</name>
<accession>A0A2S9VAD3</accession>
<dbReference type="InterPro" id="IPR005193">
    <property type="entry name" value="GH62_arabinosidase"/>
</dbReference>
<dbReference type="Proteomes" id="UP000238949">
    <property type="component" value="Unassembled WGS sequence"/>
</dbReference>
<dbReference type="CDD" id="cd08987">
    <property type="entry name" value="GH62"/>
    <property type="match status" value="1"/>
</dbReference>
<evidence type="ECO:0000256" key="4">
    <source>
        <dbReference type="ARBA" id="ARBA00022729"/>
    </source>
</evidence>
<dbReference type="EMBL" id="PVNP01000118">
    <property type="protein sequence ID" value="PRO73410.1"/>
    <property type="molecule type" value="Genomic_DNA"/>
</dbReference>
<dbReference type="Pfam" id="PF03664">
    <property type="entry name" value="Glyco_hydro_62"/>
    <property type="match status" value="1"/>
</dbReference>
<evidence type="ECO:0000256" key="2">
    <source>
        <dbReference type="ARBA" id="ARBA00004613"/>
    </source>
</evidence>
<gene>
    <name evidence="8" type="ORF">C6Y40_11795</name>
</gene>
<evidence type="ECO:0000313" key="8">
    <source>
        <dbReference type="EMBL" id="PRO73410.1"/>
    </source>
</evidence>
<proteinExistence type="inferred from homology"/>
<dbReference type="RefSeq" id="WP_105934767.1">
    <property type="nucleotide sequence ID" value="NZ_PVNP01000118.1"/>
</dbReference>
<dbReference type="PROSITE" id="PS51257">
    <property type="entry name" value="PROKAR_LIPOPROTEIN"/>
    <property type="match status" value="1"/>
</dbReference>
<keyword evidence="4 7" id="KW-0732">Signal</keyword>
<reference evidence="9" key="1">
    <citation type="journal article" date="2020" name="Int. J. Syst. Evol. Microbiol.">
        <title>Alteromonas alba sp. nov., a marine bacterium isolated from the seawater of the West Pacific Ocean.</title>
        <authorList>
            <person name="Sun C."/>
            <person name="Wu Y.-H."/>
            <person name="Xamxidin M."/>
            <person name="Cheng H."/>
            <person name="Xu X.-W."/>
        </authorList>
    </citation>
    <scope>NUCLEOTIDE SEQUENCE [LARGE SCALE GENOMIC DNA]</scope>
    <source>
        <strain evidence="9">190</strain>
    </source>
</reference>
<dbReference type="PANTHER" id="PTHR40631">
    <property type="entry name" value="ALPHA-L-ARABINOFURANOSIDASE AXHA-2-RELATED"/>
    <property type="match status" value="1"/>
</dbReference>
<comment type="function">
    <text evidence="7">Involved in the degradation of xylan and is a key enzyme in the complete degradation of the plant cell wall. It has a specific arabinofuranose-debranching activity on xylan from gramineae. Acts synergistically with the xylanases and binds specifically to xylan. From small arabinoxylo-oligosides (ranging from arabinoxylotriose to arabinoxylohexaose), it liberates arabinose and, after prolonged incubation, the purified enzyme exhibits some xylanolytic activity as well.</text>
</comment>
<evidence type="ECO:0000256" key="6">
    <source>
        <dbReference type="ARBA" id="ARBA00023295"/>
    </source>
</evidence>
<keyword evidence="6 7" id="KW-0326">Glycosidase</keyword>
<dbReference type="SUPFAM" id="SSF75005">
    <property type="entry name" value="Arabinanase/levansucrase/invertase"/>
    <property type="match status" value="1"/>
</dbReference>
<dbReference type="GO" id="GO:0045493">
    <property type="term" value="P:xylan catabolic process"/>
    <property type="evidence" value="ECO:0007669"/>
    <property type="project" value="UniProtKB-UniRule"/>
</dbReference>
<comment type="similarity">
    <text evidence="7">Belongs to the glycosyl hydrolase 62 family.</text>
</comment>
<dbReference type="GO" id="GO:0005576">
    <property type="term" value="C:extracellular region"/>
    <property type="evidence" value="ECO:0007669"/>
    <property type="project" value="UniProtKB-SubCell"/>
</dbReference>
<evidence type="ECO:0000256" key="5">
    <source>
        <dbReference type="ARBA" id="ARBA00022801"/>
    </source>
</evidence>
<evidence type="ECO:0000256" key="1">
    <source>
        <dbReference type="ARBA" id="ARBA00001462"/>
    </source>
</evidence>
<comment type="subcellular location">
    <subcellularLocation>
        <location evidence="2 7">Secreted</location>
    </subcellularLocation>
</comment>
<dbReference type="OrthoDB" id="9760116at2"/>
<protein>
    <recommendedName>
        <fullName evidence="7">Alpha-L-arabinofuranosidase</fullName>
        <ecNumber evidence="7">3.2.1.55</ecNumber>
    </recommendedName>
</protein>
<dbReference type="GO" id="GO:0046556">
    <property type="term" value="F:alpha-L-arabinofuranosidase activity"/>
    <property type="evidence" value="ECO:0007669"/>
    <property type="project" value="UniProtKB-UniRule"/>
</dbReference>
<evidence type="ECO:0000256" key="7">
    <source>
        <dbReference type="RuleBase" id="RU368117"/>
    </source>
</evidence>
<evidence type="ECO:0000256" key="3">
    <source>
        <dbReference type="ARBA" id="ARBA00022525"/>
    </source>
</evidence>
<organism evidence="8 9">
    <name type="scientific">Alteromonas alba</name>
    <dbReference type="NCBI Taxonomy" id="2079529"/>
    <lineage>
        <taxon>Bacteria</taxon>
        <taxon>Pseudomonadati</taxon>
        <taxon>Pseudomonadota</taxon>
        <taxon>Gammaproteobacteria</taxon>
        <taxon>Alteromonadales</taxon>
        <taxon>Alteromonadaceae</taxon>
        <taxon>Alteromonas/Salinimonas group</taxon>
        <taxon>Alteromonas</taxon>
    </lineage>
</organism>
<sequence>MKFKQKVLGVALASVWLTGCTGTTSSDNLQVAKTCPLPSTFQWEASSALVSPNEGIFGIKDPSVVYYEDTYHIWATINDGNWKSVYFSFADWQNASKAVQQPMNGTKVGNTVAPQVFYYRPHNKWYNFTQWGRGYSTTTDITDVNSWTARKDFLQDGPPIEQGKPELDYWVICDDVNCHLFFSRDDGVLYKSKTSRENFPNFVGYEVVMEDHRGNGNSFLFEAANVYKVDGTDQYLLLVEAYNSEGGAYGPRYFRSWTASDLDGPWSPLADTEQNPFAGNANVDWVEGKWADGISHGEMVRSGYDEYLTIDPCNLQFVFQGDSGPSLNGGYGGEPYKLGVLTLK</sequence>
<keyword evidence="9" id="KW-1185">Reference proteome</keyword>